<keyword evidence="2" id="KW-1185">Reference proteome</keyword>
<dbReference type="Proteomes" id="UP000683493">
    <property type="component" value="Chromosome"/>
</dbReference>
<dbReference type="EMBL" id="CP076724">
    <property type="protein sequence ID" value="QWV98640.1"/>
    <property type="molecule type" value="Genomic_DNA"/>
</dbReference>
<protein>
    <submittedName>
        <fullName evidence="1">Uncharacterized protein</fullName>
    </submittedName>
</protein>
<gene>
    <name evidence="1" type="ORF">KP005_04960</name>
</gene>
<sequence length="77" mass="8517">MDKIEITAAEMAELKELRAQKAKAKEYARRQAVKNQIILEKAKKLNITASKNEIDVRIAALDATGEEEGADSSTEEV</sequence>
<evidence type="ECO:0000313" key="1">
    <source>
        <dbReference type="EMBL" id="QWV98640.1"/>
    </source>
</evidence>
<proteinExistence type="predicted"/>
<evidence type="ECO:0000313" key="2">
    <source>
        <dbReference type="Proteomes" id="UP000683493"/>
    </source>
</evidence>
<organism evidence="1 2">
    <name type="scientific">Geomonas diazotrophica</name>
    <dbReference type="NCBI Taxonomy" id="2843197"/>
    <lineage>
        <taxon>Bacteria</taxon>
        <taxon>Pseudomonadati</taxon>
        <taxon>Thermodesulfobacteriota</taxon>
        <taxon>Desulfuromonadia</taxon>
        <taxon>Geobacterales</taxon>
        <taxon>Geobacteraceae</taxon>
        <taxon>Geomonas</taxon>
    </lineage>
</organism>
<name>A0ABX8JT98_9BACT</name>
<reference evidence="1 2" key="1">
    <citation type="submission" date="2021-06" db="EMBL/GenBank/DDBJ databases">
        <title>Gemonas diversity in paddy soil.</title>
        <authorList>
            <person name="Liu G."/>
        </authorList>
    </citation>
    <scope>NUCLEOTIDE SEQUENCE [LARGE SCALE GENOMIC DNA]</scope>
    <source>
        <strain evidence="1 2">RG29</strain>
    </source>
</reference>
<accession>A0ABX8JT98</accession>